<dbReference type="KEGG" id="mvd:AWU67_04325"/>
<dbReference type="InterPro" id="IPR013766">
    <property type="entry name" value="Thioredoxin_domain"/>
</dbReference>
<evidence type="ECO:0000256" key="2">
    <source>
        <dbReference type="ARBA" id="ARBA00023284"/>
    </source>
</evidence>
<dbReference type="PANTHER" id="PTHR45663:SF11">
    <property type="entry name" value="GEO12009P1"/>
    <property type="match status" value="1"/>
</dbReference>
<accession>A0A120I0B8</accession>
<dbReference type="GO" id="GO:0005737">
    <property type="term" value="C:cytoplasm"/>
    <property type="evidence" value="ECO:0007669"/>
    <property type="project" value="TreeGrafter"/>
</dbReference>
<dbReference type="GO" id="GO:0006950">
    <property type="term" value="P:response to stress"/>
    <property type="evidence" value="ECO:0007669"/>
    <property type="project" value="UniProtKB-ARBA"/>
</dbReference>
<dbReference type="Pfam" id="PF00085">
    <property type="entry name" value="Thioredoxin"/>
    <property type="match status" value="1"/>
</dbReference>
<evidence type="ECO:0000256" key="1">
    <source>
        <dbReference type="ARBA" id="ARBA00008987"/>
    </source>
</evidence>
<dbReference type="SUPFAM" id="SSF48452">
    <property type="entry name" value="TPR-like"/>
    <property type="match status" value="1"/>
</dbReference>
<dbReference type="Gene3D" id="1.25.40.10">
    <property type="entry name" value="Tetratricopeptide repeat domain"/>
    <property type="match status" value="1"/>
</dbReference>
<dbReference type="SUPFAM" id="SSF52833">
    <property type="entry name" value="Thioredoxin-like"/>
    <property type="match status" value="1"/>
</dbReference>
<evidence type="ECO:0000313" key="5">
    <source>
        <dbReference type="EMBL" id="AMB58205.1"/>
    </source>
</evidence>
<dbReference type="Pfam" id="PF14561">
    <property type="entry name" value="TPR_20"/>
    <property type="match status" value="1"/>
</dbReference>
<dbReference type="RefSeq" id="WP_067226899.1">
    <property type="nucleotide sequence ID" value="NZ_CP014145.1"/>
</dbReference>
<dbReference type="CDD" id="cd02956">
    <property type="entry name" value="ybbN"/>
    <property type="match status" value="1"/>
</dbReference>
<organism evidence="5 6">
    <name type="scientific">Microterricola viridarii</name>
    <dbReference type="NCBI Taxonomy" id="412690"/>
    <lineage>
        <taxon>Bacteria</taxon>
        <taxon>Bacillati</taxon>
        <taxon>Actinomycetota</taxon>
        <taxon>Actinomycetes</taxon>
        <taxon>Micrococcales</taxon>
        <taxon>Microbacteriaceae</taxon>
        <taxon>Microterricola</taxon>
    </lineage>
</organism>
<sequence>MTNVPPSAASLRGAVDLSSLVQRANTPTQAPGQQAAGAPGTGAPVQIPSLVLEAGDANFGEVLELSQHVPVLVDLYADWAEQSTALSEVLRRVVAGLRGRLVLVRVAVEQNPQLAQAFQAQSVPTVAAVIAGQPVPLFAGSIPEAQLLDIVEQLLALAGQNGVTGSAVAADADAAEADAEGEAPAAPAEEPLPPLHAEAYEAIERGDYPAAIAAYKTAIAQDPRDELAVAGLAQVSLLHRLAGKTVQQIRTAAGAGPNDLDAQLDVADLDLSGGHVADAFDRLLTLFPSLDADGKNRVRERMLELFEVVGTTDPLVIAARQRLAMLLY</sequence>
<dbReference type="Proteomes" id="UP000058305">
    <property type="component" value="Chromosome"/>
</dbReference>
<keyword evidence="6" id="KW-1185">Reference proteome</keyword>
<dbReference type="GO" id="GO:0015035">
    <property type="term" value="F:protein-disulfide reductase activity"/>
    <property type="evidence" value="ECO:0007669"/>
    <property type="project" value="TreeGrafter"/>
</dbReference>
<evidence type="ECO:0000256" key="3">
    <source>
        <dbReference type="SAM" id="MobiDB-lite"/>
    </source>
</evidence>
<gene>
    <name evidence="5" type="ORF">AWU67_04325</name>
</gene>
<keyword evidence="2" id="KW-0676">Redox-active center</keyword>
<dbReference type="PROSITE" id="PS51352">
    <property type="entry name" value="THIOREDOXIN_2"/>
    <property type="match status" value="1"/>
</dbReference>
<dbReference type="InterPro" id="IPR011990">
    <property type="entry name" value="TPR-like_helical_dom_sf"/>
</dbReference>
<dbReference type="PANTHER" id="PTHR45663">
    <property type="entry name" value="GEO12009P1"/>
    <property type="match status" value="1"/>
</dbReference>
<dbReference type="OrthoDB" id="5181746at2"/>
<dbReference type="InterPro" id="IPR036249">
    <property type="entry name" value="Thioredoxin-like_sf"/>
</dbReference>
<dbReference type="AlphaFoldDB" id="A0A120I0B8"/>
<proteinExistence type="inferred from homology"/>
<protein>
    <submittedName>
        <fullName evidence="5">Co-chaperone YbbN</fullName>
    </submittedName>
</protein>
<reference evidence="5 6" key="1">
    <citation type="journal article" date="2016" name="J. Biotechnol.">
        <title>First complete genome sequence of a species in the genus Microterricola, an extremophilic cold active enzyme producing bacterial strain ERGS5:02 isolated from Sikkim Himalaya.</title>
        <authorList>
            <person name="Himanshu"/>
            <person name="Swarnkar M.K."/>
            <person name="Singh D."/>
            <person name="Kumar R."/>
        </authorList>
    </citation>
    <scope>NUCLEOTIDE SEQUENCE [LARGE SCALE GENOMIC DNA]</scope>
    <source>
        <strain evidence="5 6">ERGS5:02</strain>
    </source>
</reference>
<dbReference type="Gene3D" id="3.40.30.10">
    <property type="entry name" value="Glutaredoxin"/>
    <property type="match status" value="1"/>
</dbReference>
<name>A0A120I0B8_9MICO</name>
<dbReference type="EMBL" id="CP014145">
    <property type="protein sequence ID" value="AMB58205.1"/>
    <property type="molecule type" value="Genomic_DNA"/>
</dbReference>
<evidence type="ECO:0000259" key="4">
    <source>
        <dbReference type="PROSITE" id="PS51352"/>
    </source>
</evidence>
<reference evidence="6" key="2">
    <citation type="submission" date="2016-01" db="EMBL/GenBank/DDBJ databases">
        <title>First complete genome sequence of a species in the genus Microterricola, an extremophilic cold active enzyme producing strain ERGS5:02 isolated from Sikkim Himalaya.</title>
        <authorList>
            <person name="Kumar R."/>
            <person name="Singh D."/>
            <person name="Swarnkar M.K."/>
        </authorList>
    </citation>
    <scope>NUCLEOTIDE SEQUENCE [LARGE SCALE GENOMIC DNA]</scope>
    <source>
        <strain evidence="6">ERGS5:02</strain>
    </source>
</reference>
<evidence type="ECO:0000313" key="6">
    <source>
        <dbReference type="Proteomes" id="UP000058305"/>
    </source>
</evidence>
<feature type="region of interest" description="Disordered" evidence="3">
    <location>
        <begin position="169"/>
        <end position="194"/>
    </location>
</feature>
<feature type="domain" description="Thioredoxin" evidence="4">
    <location>
        <begin position="24"/>
        <end position="156"/>
    </location>
</feature>
<comment type="similarity">
    <text evidence="1">Belongs to the thioredoxin family.</text>
</comment>